<dbReference type="InterPro" id="IPR044746">
    <property type="entry name" value="ABCC_6TM_D1"/>
</dbReference>
<feature type="region of interest" description="Disordered" evidence="10">
    <location>
        <begin position="500"/>
        <end position="534"/>
    </location>
</feature>
<evidence type="ECO:0000259" key="13">
    <source>
        <dbReference type="PROSITE" id="PS50929"/>
    </source>
</evidence>
<feature type="transmembrane region" description="Helical" evidence="11">
    <location>
        <begin position="933"/>
        <end position="950"/>
    </location>
</feature>
<feature type="transmembrane region" description="Helical" evidence="11">
    <location>
        <begin position="288"/>
        <end position="306"/>
    </location>
</feature>
<reference evidence="14 15" key="1">
    <citation type="submission" date="2017-12" db="EMBL/GenBank/DDBJ databases">
        <title>Sequencing, de novo assembly and annotation of complete genome of a new Thraustochytrid species, strain FCC1311.</title>
        <authorList>
            <person name="Sedici K."/>
            <person name="Godart F."/>
            <person name="Aiese Cigliano R."/>
            <person name="Sanseverino W."/>
            <person name="Barakat M."/>
            <person name="Ortet P."/>
            <person name="Marechal E."/>
            <person name="Cagnac O."/>
            <person name="Amato A."/>
        </authorList>
    </citation>
    <scope>NUCLEOTIDE SEQUENCE [LARGE SCALE GENOMIC DNA]</scope>
</reference>
<keyword evidence="3" id="KW-0813">Transport</keyword>
<evidence type="ECO:0000256" key="2">
    <source>
        <dbReference type="ARBA" id="ARBA00009726"/>
    </source>
</evidence>
<organism evidence="14 15">
    <name type="scientific">Hondaea fermentalgiana</name>
    <dbReference type="NCBI Taxonomy" id="2315210"/>
    <lineage>
        <taxon>Eukaryota</taxon>
        <taxon>Sar</taxon>
        <taxon>Stramenopiles</taxon>
        <taxon>Bigyra</taxon>
        <taxon>Labyrinthulomycetes</taxon>
        <taxon>Thraustochytrida</taxon>
        <taxon>Thraustochytriidae</taxon>
        <taxon>Hondaea</taxon>
    </lineage>
</organism>
<keyword evidence="4 11" id="KW-0812">Transmembrane</keyword>
<dbReference type="InterPro" id="IPR003439">
    <property type="entry name" value="ABC_transporter-like_ATP-bd"/>
</dbReference>
<evidence type="ECO:0000256" key="7">
    <source>
        <dbReference type="ARBA" id="ARBA00022840"/>
    </source>
</evidence>
<evidence type="ECO:0000256" key="1">
    <source>
        <dbReference type="ARBA" id="ARBA00004141"/>
    </source>
</evidence>
<evidence type="ECO:0000256" key="3">
    <source>
        <dbReference type="ARBA" id="ARBA00022448"/>
    </source>
</evidence>
<evidence type="ECO:0000313" key="15">
    <source>
        <dbReference type="Proteomes" id="UP000241890"/>
    </source>
</evidence>
<dbReference type="Gene3D" id="3.40.50.300">
    <property type="entry name" value="P-loop containing nucleotide triphosphate hydrolases"/>
    <property type="match status" value="2"/>
</dbReference>
<feature type="transmembrane region" description="Helical" evidence="11">
    <location>
        <begin position="1080"/>
        <end position="1098"/>
    </location>
</feature>
<feature type="compositionally biased region" description="Polar residues" evidence="10">
    <location>
        <begin position="469"/>
        <end position="481"/>
    </location>
</feature>
<feature type="region of interest" description="Disordered" evidence="10">
    <location>
        <begin position="782"/>
        <end position="802"/>
    </location>
</feature>
<dbReference type="FunFam" id="1.20.1560.10:FF:000010">
    <property type="entry name" value="Multidrug resistance-associated ABC transporter"/>
    <property type="match status" value="1"/>
</dbReference>
<feature type="compositionally biased region" description="Polar residues" evidence="10">
    <location>
        <begin position="784"/>
        <end position="798"/>
    </location>
</feature>
<proteinExistence type="inferred from homology"/>
<comment type="caution">
    <text evidence="14">The sequence shown here is derived from an EMBL/GenBank/DDBJ whole genome shotgun (WGS) entry which is preliminary data.</text>
</comment>
<dbReference type="PROSITE" id="PS00211">
    <property type="entry name" value="ABC_TRANSPORTER_1"/>
    <property type="match status" value="2"/>
</dbReference>
<comment type="similarity">
    <text evidence="2">Belongs to the ABC transporter superfamily. ABCC family. Conjugate transporter (TC 3.A.1.208) subfamily.</text>
</comment>
<keyword evidence="8 11" id="KW-1133">Transmembrane helix</keyword>
<feature type="transmembrane region" description="Helical" evidence="11">
    <location>
        <begin position="403"/>
        <end position="426"/>
    </location>
</feature>
<feature type="transmembrane region" description="Helical" evidence="11">
    <location>
        <begin position="890"/>
        <end position="913"/>
    </location>
</feature>
<dbReference type="Proteomes" id="UP000241890">
    <property type="component" value="Unassembled WGS sequence"/>
</dbReference>
<keyword evidence="5" id="KW-0677">Repeat</keyword>
<dbReference type="InterPro" id="IPR003593">
    <property type="entry name" value="AAA+_ATPase"/>
</dbReference>
<dbReference type="GO" id="GO:0140359">
    <property type="term" value="F:ABC-type transporter activity"/>
    <property type="evidence" value="ECO:0007669"/>
    <property type="project" value="InterPro"/>
</dbReference>
<dbReference type="InterPro" id="IPR050173">
    <property type="entry name" value="ABC_transporter_C-like"/>
</dbReference>
<dbReference type="FunFam" id="3.40.50.300:FF:000610">
    <property type="entry name" value="Multidrug resistance-associated ABC transporter"/>
    <property type="match status" value="1"/>
</dbReference>
<dbReference type="FunFam" id="1.20.1560.10:FF:000006">
    <property type="entry name" value="ATP-binding cassette, sub-family C (CFTR/MRP), member 9"/>
    <property type="match status" value="1"/>
</dbReference>
<feature type="region of interest" description="Disordered" evidence="10">
    <location>
        <begin position="741"/>
        <end position="763"/>
    </location>
</feature>
<feature type="transmembrane region" description="Helical" evidence="11">
    <location>
        <begin position="365"/>
        <end position="391"/>
    </location>
</feature>
<keyword evidence="7 14" id="KW-0067">ATP-binding</keyword>
<dbReference type="InterPro" id="IPR011527">
    <property type="entry name" value="ABC1_TM_dom"/>
</dbReference>
<dbReference type="GO" id="GO:0016020">
    <property type="term" value="C:membrane"/>
    <property type="evidence" value="ECO:0007669"/>
    <property type="project" value="UniProtKB-SubCell"/>
</dbReference>
<evidence type="ECO:0000256" key="9">
    <source>
        <dbReference type="ARBA" id="ARBA00023136"/>
    </source>
</evidence>
<accession>A0A2R5G8C8</accession>
<dbReference type="InterPro" id="IPR036640">
    <property type="entry name" value="ABC1_TM_sf"/>
</dbReference>
<dbReference type="EMBL" id="BEYU01000029">
    <property type="protein sequence ID" value="GBG27316.1"/>
    <property type="molecule type" value="Genomic_DNA"/>
</dbReference>
<feature type="transmembrane region" description="Helical" evidence="11">
    <location>
        <begin position="970"/>
        <end position="1003"/>
    </location>
</feature>
<evidence type="ECO:0000256" key="6">
    <source>
        <dbReference type="ARBA" id="ARBA00022741"/>
    </source>
</evidence>
<evidence type="ECO:0000256" key="5">
    <source>
        <dbReference type="ARBA" id="ARBA00022737"/>
    </source>
</evidence>
<dbReference type="InParanoid" id="A0A2R5G8C8"/>
<dbReference type="PANTHER" id="PTHR24223">
    <property type="entry name" value="ATP-BINDING CASSETTE SUB-FAMILY C"/>
    <property type="match status" value="1"/>
</dbReference>
<feature type="domain" description="ABC transmembrane type-1" evidence="13">
    <location>
        <begin position="148"/>
        <end position="428"/>
    </location>
</feature>
<feature type="compositionally biased region" description="Basic and acidic residues" evidence="10">
    <location>
        <begin position="13"/>
        <end position="26"/>
    </location>
</feature>
<dbReference type="PROSITE" id="PS50893">
    <property type="entry name" value="ABC_TRANSPORTER_2"/>
    <property type="match status" value="2"/>
</dbReference>
<dbReference type="FunCoup" id="A0A2R5G8C8">
    <property type="interactions" value="2"/>
</dbReference>
<dbReference type="SUPFAM" id="SSF90123">
    <property type="entry name" value="ABC transporter transmembrane region"/>
    <property type="match status" value="2"/>
</dbReference>
<feature type="domain" description="ABC transporter" evidence="12">
    <location>
        <begin position="1168"/>
        <end position="1403"/>
    </location>
</feature>
<dbReference type="OrthoDB" id="6500128at2759"/>
<evidence type="ECO:0000256" key="11">
    <source>
        <dbReference type="SAM" id="Phobius"/>
    </source>
</evidence>
<dbReference type="SUPFAM" id="SSF52540">
    <property type="entry name" value="P-loop containing nucleoside triphosphate hydrolases"/>
    <property type="match status" value="2"/>
</dbReference>
<evidence type="ECO:0000256" key="10">
    <source>
        <dbReference type="SAM" id="MobiDB-lite"/>
    </source>
</evidence>
<dbReference type="Gene3D" id="1.20.1560.10">
    <property type="entry name" value="ABC transporter type 1, transmembrane domain"/>
    <property type="match status" value="2"/>
</dbReference>
<dbReference type="CDD" id="cd18580">
    <property type="entry name" value="ABC_6TM_ABCC_D2"/>
    <property type="match status" value="1"/>
</dbReference>
<dbReference type="PROSITE" id="PS50929">
    <property type="entry name" value="ABC_TM1F"/>
    <property type="match status" value="2"/>
</dbReference>
<keyword evidence="9 11" id="KW-0472">Membrane</keyword>
<name>A0A2R5G8C8_9STRA</name>
<dbReference type="CDD" id="cd03244">
    <property type="entry name" value="ABCC_MRP_domain2"/>
    <property type="match status" value="1"/>
</dbReference>
<dbReference type="InterPro" id="IPR044726">
    <property type="entry name" value="ABCC_6TM_D2"/>
</dbReference>
<feature type="region of interest" description="Disordered" evidence="10">
    <location>
        <begin position="1"/>
        <end position="44"/>
    </location>
</feature>
<feature type="compositionally biased region" description="Low complexity" evidence="10">
    <location>
        <begin position="1"/>
        <end position="12"/>
    </location>
</feature>
<dbReference type="CDD" id="cd18579">
    <property type="entry name" value="ABC_6TM_ABCC_D1"/>
    <property type="match status" value="1"/>
</dbReference>
<feature type="transmembrane region" description="Helical" evidence="11">
    <location>
        <begin position="851"/>
        <end position="870"/>
    </location>
</feature>
<keyword evidence="15" id="KW-1185">Reference proteome</keyword>
<evidence type="ECO:0000259" key="12">
    <source>
        <dbReference type="PROSITE" id="PS50893"/>
    </source>
</evidence>
<evidence type="ECO:0000256" key="4">
    <source>
        <dbReference type="ARBA" id="ARBA00022692"/>
    </source>
</evidence>
<dbReference type="Pfam" id="PF00005">
    <property type="entry name" value="ABC_tran"/>
    <property type="match status" value="2"/>
</dbReference>
<feature type="domain" description="ABC transporter" evidence="12">
    <location>
        <begin position="521"/>
        <end position="746"/>
    </location>
</feature>
<gene>
    <name evidence="14" type="ORF">FCC1311_035382</name>
</gene>
<feature type="domain" description="ABC transmembrane type-1" evidence="13">
    <location>
        <begin position="851"/>
        <end position="1131"/>
    </location>
</feature>
<dbReference type="GO" id="GO:0016887">
    <property type="term" value="F:ATP hydrolysis activity"/>
    <property type="evidence" value="ECO:0007669"/>
    <property type="project" value="InterPro"/>
</dbReference>
<dbReference type="InterPro" id="IPR017871">
    <property type="entry name" value="ABC_transporter-like_CS"/>
</dbReference>
<feature type="region of interest" description="Disordered" evidence="10">
    <location>
        <begin position="448"/>
        <end position="481"/>
    </location>
</feature>
<dbReference type="FunFam" id="3.40.50.300:FF:000997">
    <property type="entry name" value="Multidrug resistance-associated protein 1"/>
    <property type="match status" value="1"/>
</dbReference>
<dbReference type="CDD" id="cd03250">
    <property type="entry name" value="ABCC_MRP_domain1"/>
    <property type="match status" value="1"/>
</dbReference>
<sequence length="1414" mass="154966">MSSGKAGFGAEAGAKDLESGRGRDLLAGDDESPEELEDRGQKVSAEQTDKVILFNGVEVNDAEGPDVEKIGLFGRVFLTWISGLIRKGYKREGIQTKDLWKLRKRDDPEMLSVRLLAILEEYRTEDGSDFRPYALWKTAFRLFFPQLFVAGCFEIVYCILRFAGPVLLRQLVLELEDGDADPTRGYCFALGLALAQGASTMFQMHSRFLTVQVGLRLKNALSLATFKHVIQLDQEGRQALSDGQVVNLVSTDAPVAVEFLRLWNRFWTAPLLLVGGIIYIYFYVGPAVFCGLGVMVFFVPLSIKFGKVQTRLQGKKMMMTDSRVKTVNEMLQGIKVLKLYAWEKPLLDLLSAVRKTEMKAIRTLTYYRGITMPMAIAMPNIASVVTFGVYIGIGNSVTPANTFAVVSAFNIIRAPFITLPLAITLFTRALVSARRFTNFFALKSRPSVPKLSDAPSVHAGPQPSFRDLQPTTSGSTIAPASSSGSQLAIAVRDASFTWSINDGSKPMERGIRRGAPGKKATTTPDAQETDGGSPFRLEHIDLEIPRGELVAIVGRIGDGKSSLLSALLGEMRPVEGTVQVHGKSALCTQEPFIMNRTVRENILFETPFDAARYNATLEACALVSDLATLPASDLTEIGERGVNLSGGQKARISLARAVYAQPEVIFLDDVLSAVDAHVGKHIFDHCISNEPGAALSGTTRLFVTNYLPLLERVDRIIFMVDGRIADQGTYTDLLESGSSLFDALPTPESDSNATKDSDSDIAEGEAQGLTVEDAFEEAARKASSLHSTASSPEEQSGAQALGKAAIAENTRTDMETTKGGALVGEEARVKGAMKWSTIQSYWLAGTFGSRILALCILLIFLITEGVFLSIDSWLARYSEVDAENPSVSQHTFLTVYFVLTLAFFCILVFRSLVFAGFSVRAADKLYTMLQENVFYLPMTFFWQTPMGRILNRLSKDTNDIDVMLAQQMQWFLIVTVRLLGTMVLVCISVPIFAVALVPFSIIYLGIRELYRRTAVNVQRIESILRSPVFSHLGETLQGVPTLRAFGRTDTWLRVAATLVGLNHRAFFAVEATQIWLSMRLELLGALIVFVAAIAMVATDVDPGLAGLALSYSLNIVVSLQMSVMTSSQVEAKMNAVERVTEYASLPNERALDEQGAPPPKDWPSTGAIRFDDVTLRYRDNLEPALRNMTLDVPAGTRVAIVGATGSGKSTSLVALFRLVNSLAGGRIYIDGVDIASIPVHTLRSVITCIPQDPVLFTSSLRKNLDPFDLYDDEQVWDAIDRSHLRKTVDALPSGLLSPISQGGENLSVGERQLICIARAILRKSKIVLLDEASASLDHQTDALIQESIRSSFPDCTMLVIAHRLDTVVDMDRCLVMHEGRVAEYGTFAELLANDHSRLTMLFGAAGMDRDNYRA</sequence>
<evidence type="ECO:0000256" key="8">
    <source>
        <dbReference type="ARBA" id="ARBA00022989"/>
    </source>
</evidence>
<keyword evidence="6" id="KW-0547">Nucleotide-binding</keyword>
<comment type="subcellular location">
    <subcellularLocation>
        <location evidence="1">Membrane</location>
        <topology evidence="1">Multi-pass membrane protein</topology>
    </subcellularLocation>
</comment>
<dbReference type="GO" id="GO:0005524">
    <property type="term" value="F:ATP binding"/>
    <property type="evidence" value="ECO:0007669"/>
    <property type="project" value="UniProtKB-KW"/>
</dbReference>
<feature type="compositionally biased region" description="Acidic residues" evidence="10">
    <location>
        <begin position="27"/>
        <end position="37"/>
    </location>
</feature>
<dbReference type="Pfam" id="PF00664">
    <property type="entry name" value="ABC_membrane"/>
    <property type="match status" value="2"/>
</dbReference>
<protein>
    <submittedName>
        <fullName evidence="14">ABC transporter ATP-binding protein/permease VMR1</fullName>
    </submittedName>
</protein>
<dbReference type="InterPro" id="IPR027417">
    <property type="entry name" value="P-loop_NTPase"/>
</dbReference>
<dbReference type="SMART" id="SM00382">
    <property type="entry name" value="AAA"/>
    <property type="match status" value="2"/>
</dbReference>
<evidence type="ECO:0000313" key="14">
    <source>
        <dbReference type="EMBL" id="GBG27316.1"/>
    </source>
</evidence>